<keyword evidence="1" id="KW-0436">Ligase</keyword>
<keyword evidence="2" id="KW-0547">Nucleotide-binding</keyword>
<dbReference type="SUPFAM" id="SSF52374">
    <property type="entry name" value="Nucleotidylyl transferase"/>
    <property type="match status" value="1"/>
</dbReference>
<dbReference type="PANTHER" id="PTHR10890:SF3">
    <property type="entry name" value="CYSTEINE--TRNA LIGASE, CYTOPLASMIC"/>
    <property type="match status" value="1"/>
</dbReference>
<feature type="domain" description="tRNA synthetases class I catalytic" evidence="4">
    <location>
        <begin position="22"/>
        <end position="183"/>
    </location>
</feature>
<dbReference type="InterPro" id="IPR014729">
    <property type="entry name" value="Rossmann-like_a/b/a_fold"/>
</dbReference>
<sequence>MELKLSNSQTNELSRLKLKAGDSVAIYLCGPTVYDHIHIGNLRPVIIFDVLHRLLLTLNINVNYVQNITDIDDKIIVKAQQEKSSEKKITSHYTKSYLANLMRYNILFPTCFPRVSNYISSIQKFIKNLLTKNAAYQQAEEILFNIAGQPNYGELSGQNLAKLRGDARKITSTAKRDKKDFEIFAGKTIDIHGGGNDLLFPHHENERIQYLAHNHQEL</sequence>
<evidence type="ECO:0000313" key="5">
    <source>
        <dbReference type="EMBL" id="CAG8470875.1"/>
    </source>
</evidence>
<dbReference type="Gene3D" id="3.40.50.620">
    <property type="entry name" value="HUPs"/>
    <property type="match status" value="2"/>
</dbReference>
<organism evidence="5 6">
    <name type="scientific">Gigaspora margarita</name>
    <dbReference type="NCBI Taxonomy" id="4874"/>
    <lineage>
        <taxon>Eukaryota</taxon>
        <taxon>Fungi</taxon>
        <taxon>Fungi incertae sedis</taxon>
        <taxon>Mucoromycota</taxon>
        <taxon>Glomeromycotina</taxon>
        <taxon>Glomeromycetes</taxon>
        <taxon>Diversisporales</taxon>
        <taxon>Gigasporaceae</taxon>
        <taxon>Gigaspora</taxon>
    </lineage>
</organism>
<feature type="non-terminal residue" evidence="5">
    <location>
        <position position="218"/>
    </location>
</feature>
<protein>
    <submittedName>
        <fullName evidence="5">17650_t:CDS:1</fullName>
    </submittedName>
</protein>
<dbReference type="PANTHER" id="PTHR10890">
    <property type="entry name" value="CYSTEINYL-TRNA SYNTHETASE"/>
    <property type="match status" value="1"/>
</dbReference>
<dbReference type="Pfam" id="PF01406">
    <property type="entry name" value="tRNA-synt_1e"/>
    <property type="match status" value="2"/>
</dbReference>
<feature type="domain" description="tRNA synthetases class I catalytic" evidence="4">
    <location>
        <begin position="186"/>
        <end position="216"/>
    </location>
</feature>
<accession>A0ABM8VXF8</accession>
<reference evidence="5 6" key="1">
    <citation type="submission" date="2021-06" db="EMBL/GenBank/DDBJ databases">
        <authorList>
            <person name="Kallberg Y."/>
            <person name="Tangrot J."/>
            <person name="Rosling A."/>
        </authorList>
    </citation>
    <scope>NUCLEOTIDE SEQUENCE [LARGE SCALE GENOMIC DNA]</scope>
    <source>
        <strain evidence="5 6">120-4 pot B 10/14</strain>
    </source>
</reference>
<dbReference type="InterPro" id="IPR032678">
    <property type="entry name" value="tRNA-synt_1_cat_dom"/>
</dbReference>
<dbReference type="EMBL" id="CAJVQB010000148">
    <property type="protein sequence ID" value="CAG8470875.1"/>
    <property type="molecule type" value="Genomic_DNA"/>
</dbReference>
<name>A0ABM8VXF8_GIGMA</name>
<keyword evidence="3" id="KW-0067">ATP-binding</keyword>
<evidence type="ECO:0000259" key="4">
    <source>
        <dbReference type="Pfam" id="PF01406"/>
    </source>
</evidence>
<gene>
    <name evidence="5" type="ORF">GMARGA_LOCUS771</name>
</gene>
<evidence type="ECO:0000313" key="6">
    <source>
        <dbReference type="Proteomes" id="UP000789901"/>
    </source>
</evidence>
<keyword evidence="6" id="KW-1185">Reference proteome</keyword>
<evidence type="ECO:0000256" key="2">
    <source>
        <dbReference type="ARBA" id="ARBA00022741"/>
    </source>
</evidence>
<dbReference type="PRINTS" id="PR00983">
    <property type="entry name" value="TRNASYNTHCYS"/>
</dbReference>
<evidence type="ECO:0000256" key="3">
    <source>
        <dbReference type="ARBA" id="ARBA00022840"/>
    </source>
</evidence>
<proteinExistence type="predicted"/>
<dbReference type="InterPro" id="IPR024909">
    <property type="entry name" value="Cys-tRNA/MSH_ligase"/>
</dbReference>
<comment type="caution">
    <text evidence="5">The sequence shown here is derived from an EMBL/GenBank/DDBJ whole genome shotgun (WGS) entry which is preliminary data.</text>
</comment>
<feature type="non-terminal residue" evidence="5">
    <location>
        <position position="1"/>
    </location>
</feature>
<evidence type="ECO:0000256" key="1">
    <source>
        <dbReference type="ARBA" id="ARBA00022598"/>
    </source>
</evidence>
<dbReference type="Proteomes" id="UP000789901">
    <property type="component" value="Unassembled WGS sequence"/>
</dbReference>